<reference evidence="13" key="1">
    <citation type="submission" date="2020-10" db="EMBL/GenBank/DDBJ databases">
        <authorList>
            <person name="Gilroy R."/>
        </authorList>
    </citation>
    <scope>NUCLEOTIDE SEQUENCE</scope>
    <source>
        <strain evidence="13">2478</strain>
    </source>
</reference>
<dbReference type="SMART" id="SM00448">
    <property type="entry name" value="REC"/>
    <property type="match status" value="1"/>
</dbReference>
<dbReference type="InterPro" id="IPR003661">
    <property type="entry name" value="HisK_dim/P_dom"/>
</dbReference>
<keyword evidence="9" id="KW-0812">Transmembrane</keyword>
<dbReference type="SMART" id="SM00342">
    <property type="entry name" value="HTH_ARAC"/>
    <property type="match status" value="1"/>
</dbReference>
<dbReference type="SUPFAM" id="SSF63829">
    <property type="entry name" value="Calcium-dependent phosphotriesterase"/>
    <property type="match status" value="3"/>
</dbReference>
<dbReference type="FunFam" id="3.30.565.10:FF:000006">
    <property type="entry name" value="Sensor histidine kinase WalK"/>
    <property type="match status" value="1"/>
</dbReference>
<keyword evidence="9" id="KW-1133">Transmembrane helix</keyword>
<dbReference type="InterPro" id="IPR018060">
    <property type="entry name" value="HTH_AraC"/>
</dbReference>
<dbReference type="PANTHER" id="PTHR43547">
    <property type="entry name" value="TWO-COMPONENT HISTIDINE KINASE"/>
    <property type="match status" value="1"/>
</dbReference>
<dbReference type="SMART" id="SM00387">
    <property type="entry name" value="HATPase_c"/>
    <property type="match status" value="1"/>
</dbReference>
<dbReference type="Gene3D" id="1.10.287.130">
    <property type="match status" value="1"/>
</dbReference>
<evidence type="ECO:0000256" key="6">
    <source>
        <dbReference type="ARBA" id="ARBA00023015"/>
    </source>
</evidence>
<dbReference type="Pfam" id="PF07495">
    <property type="entry name" value="Y_Y_Y"/>
    <property type="match status" value="1"/>
</dbReference>
<dbReference type="FunFam" id="2.60.40.10:FF:000791">
    <property type="entry name" value="Two-component system sensor histidine kinase/response regulator"/>
    <property type="match status" value="1"/>
</dbReference>
<dbReference type="InterPro" id="IPR036890">
    <property type="entry name" value="HATPase_C_sf"/>
</dbReference>
<keyword evidence="4" id="KW-0808">Transferase</keyword>
<reference evidence="13" key="2">
    <citation type="journal article" date="2021" name="PeerJ">
        <title>Extensive microbial diversity within the chicken gut microbiome revealed by metagenomics and culture.</title>
        <authorList>
            <person name="Gilroy R."/>
            <person name="Ravi A."/>
            <person name="Getino M."/>
            <person name="Pursley I."/>
            <person name="Horton D.L."/>
            <person name="Alikhan N.F."/>
            <person name="Baker D."/>
            <person name="Gharbi K."/>
            <person name="Hall N."/>
            <person name="Watson M."/>
            <person name="Adriaenssens E.M."/>
            <person name="Foster-Nyarko E."/>
            <person name="Jarju S."/>
            <person name="Secka A."/>
            <person name="Antonio M."/>
            <person name="Oren A."/>
            <person name="Chaudhuri R.R."/>
            <person name="La Ragione R."/>
            <person name="Hildebrand F."/>
            <person name="Pallen M.J."/>
        </authorList>
    </citation>
    <scope>NUCLEOTIDE SEQUENCE</scope>
    <source>
        <strain evidence="13">2478</strain>
    </source>
</reference>
<dbReference type="PROSITE" id="PS50110">
    <property type="entry name" value="RESPONSE_REGULATORY"/>
    <property type="match status" value="1"/>
</dbReference>
<dbReference type="Gene3D" id="3.40.50.2300">
    <property type="match status" value="1"/>
</dbReference>
<dbReference type="PANTHER" id="PTHR43547:SF2">
    <property type="entry name" value="HYBRID SIGNAL TRANSDUCTION HISTIDINE KINASE C"/>
    <property type="match status" value="1"/>
</dbReference>
<dbReference type="InterPro" id="IPR004358">
    <property type="entry name" value="Sig_transdc_His_kin-like_C"/>
</dbReference>
<dbReference type="InterPro" id="IPR005467">
    <property type="entry name" value="His_kinase_dom"/>
</dbReference>
<dbReference type="Pfam" id="PF07494">
    <property type="entry name" value="Reg_prop"/>
    <property type="match status" value="2"/>
</dbReference>
<feature type="domain" description="Histidine kinase" evidence="11">
    <location>
        <begin position="834"/>
        <end position="1054"/>
    </location>
</feature>
<dbReference type="GO" id="GO:0043565">
    <property type="term" value="F:sequence-specific DNA binding"/>
    <property type="evidence" value="ECO:0007669"/>
    <property type="project" value="InterPro"/>
</dbReference>
<dbReference type="Pfam" id="PF02518">
    <property type="entry name" value="HATPase_c"/>
    <property type="match status" value="1"/>
</dbReference>
<keyword evidence="7" id="KW-0804">Transcription</keyword>
<dbReference type="Pfam" id="PF00512">
    <property type="entry name" value="HisKA"/>
    <property type="match status" value="1"/>
</dbReference>
<dbReference type="SUPFAM" id="SSF55874">
    <property type="entry name" value="ATPase domain of HSP90 chaperone/DNA topoisomerase II/histidine kinase"/>
    <property type="match status" value="1"/>
</dbReference>
<dbReference type="Gene3D" id="1.10.10.60">
    <property type="entry name" value="Homeodomain-like"/>
    <property type="match status" value="1"/>
</dbReference>
<dbReference type="Pfam" id="PF12833">
    <property type="entry name" value="HTH_18"/>
    <property type="match status" value="1"/>
</dbReference>
<dbReference type="Gene3D" id="2.60.40.10">
    <property type="entry name" value="Immunoglobulins"/>
    <property type="match status" value="1"/>
</dbReference>
<dbReference type="Pfam" id="PF00072">
    <property type="entry name" value="Response_reg"/>
    <property type="match status" value="1"/>
</dbReference>
<keyword evidence="6" id="KW-0805">Transcription regulation</keyword>
<evidence type="ECO:0000256" key="4">
    <source>
        <dbReference type="ARBA" id="ARBA00022679"/>
    </source>
</evidence>
<dbReference type="Gene3D" id="3.30.565.10">
    <property type="entry name" value="Histidine kinase-like ATPase, C-terminal domain"/>
    <property type="match status" value="1"/>
</dbReference>
<dbReference type="InterPro" id="IPR015943">
    <property type="entry name" value="WD40/YVTN_repeat-like_dom_sf"/>
</dbReference>
<dbReference type="CDD" id="cd00082">
    <property type="entry name" value="HisKA"/>
    <property type="match status" value="1"/>
</dbReference>
<dbReference type="EC" id="2.7.13.3" evidence="2"/>
<dbReference type="PROSITE" id="PS50109">
    <property type="entry name" value="HIS_KIN"/>
    <property type="match status" value="1"/>
</dbReference>
<dbReference type="SUPFAM" id="SSF47384">
    <property type="entry name" value="Homodimeric domain of signal transducing histidine kinase"/>
    <property type="match status" value="1"/>
</dbReference>
<dbReference type="InterPro" id="IPR036097">
    <property type="entry name" value="HisK_dim/P_sf"/>
</dbReference>
<dbReference type="InterPro" id="IPR011006">
    <property type="entry name" value="CheY-like_superfamily"/>
</dbReference>
<dbReference type="InterPro" id="IPR001789">
    <property type="entry name" value="Sig_transdc_resp-reg_receiver"/>
</dbReference>
<dbReference type="SUPFAM" id="SSF46689">
    <property type="entry name" value="Homeodomain-like"/>
    <property type="match status" value="1"/>
</dbReference>
<dbReference type="EMBL" id="JADILZ010000046">
    <property type="protein sequence ID" value="MBO8478351.1"/>
    <property type="molecule type" value="Genomic_DNA"/>
</dbReference>
<dbReference type="SMART" id="SM00388">
    <property type="entry name" value="HisKA"/>
    <property type="match status" value="1"/>
</dbReference>
<accession>A0A9D9NLY4</accession>
<evidence type="ECO:0000256" key="2">
    <source>
        <dbReference type="ARBA" id="ARBA00012438"/>
    </source>
</evidence>
<dbReference type="SUPFAM" id="SSF52172">
    <property type="entry name" value="CheY-like"/>
    <property type="match status" value="1"/>
</dbReference>
<feature type="transmembrane region" description="Helical" evidence="9">
    <location>
        <begin position="776"/>
        <end position="801"/>
    </location>
</feature>
<name>A0A9D9NLY4_9BACT</name>
<evidence type="ECO:0000313" key="14">
    <source>
        <dbReference type="Proteomes" id="UP000823771"/>
    </source>
</evidence>
<evidence type="ECO:0000256" key="7">
    <source>
        <dbReference type="ARBA" id="ARBA00023163"/>
    </source>
</evidence>
<feature type="domain" description="HTH araC/xylS-type" evidence="10">
    <location>
        <begin position="1245"/>
        <end position="1344"/>
    </location>
</feature>
<sequence length="1346" mass="151085">MKKTTITAVFIILVITGLFPVHALATPGCYVRTNADGLSNSSITCMYQDSLDRLWIGTWDGLNVYDSHEFWVWQHEPDDDNTISNNVIRGIAEQDGGIMWIATDYGINRIDTRNSIVERFYLGYEHRNPTEEKTFSVTVSDEGEVFCAAKDWGIAFYNSTSGRMEAVNIPGISTSDIAGIYCGGKGRLILISVNGSAALVRYTFPEPGKIDIIEKSDMLPGTTIYCLSVCRDILYMLTTDNEMLRYDTVTSTFTDRIHVPVKGKVKAVAELDGGRVALGFDSRGVCTLEPDTGALDWIPELSDINIFSMYYGSQDILWIGTDGQGLWAFYEDPFKMDKMTYLQMSGTSTRYPVRTFYKDNMGNLFTGTKGNGILVTRGGKRVRSYSTSDGLGNNSVYALTGWEDGDILVGHDGKGINVISGKTGAVSRIIPDKDNDFGSVYNFLKDDTTGYLWMGTSGYGLVKAKIEKTSGEYRISDIRKYTSNPKEYTSINNNVVQALVQEGDSVLWVGTRGGGLNRLDLRTGNFTHYTVDTGDNPISSNDILSLHISRNGTLWAGTSYGLNRLVSYSDGACSFKSITTRDGLHNNTIHGIEEDHAGKLWLGTSQGLSVYEPNSGKITNYYNDDKLQDNEYSDGACYADDSGLLYFGGINGFNWFNPESIQPRSFEPEVLISRVTLSQDPDTDIMDNSGTITLRHNENFFNIYFTALEYINNSNCEYSYILEGFSGDWVQAGTSHSASFTNVPPGKYTFKVRSTNGDKVWSGKTTSIKIRIMPPWWATVWAYIAYTIIIVVAIFLIQTAINMRMKQKHRLELESLKRRQLAQTYEAKLRFFTNIAHEFTTPLTLICGPIEQIMNEYKLPAKVEKYNRIILNNAERMLRLIQELIEFRKADTGNQKPQYSKVDLTEMIMTIIDNFSEMKEEKQITMETSIGQGMSVVTDHNAMEKILYNLISNAYKYTPDGGNISICAGTGPDGITISVKNSGKGIKPEHLGQVFDRFVILDNYEYRASKGKTLRNGIGMALVSSLVKMLSGEIKVASEQGKYTMFTVTLPHVGEEMASTTAAPDMRQDIKPAAELLQEEDERLQSNTQQANGKKSIMVVDDEAQIRDLVADILGYEYRIIQARDGKDALEKLKDGIPDLVISDLNMPNMNGTELLKHLKANEITKFIPVIFLAFKTDIGEEIETYEMGSEVFIPKPFYPKHLKAVVHRILDSRSMLKDYYNSAISSSDIYDGTTVDAEGKKFLMQMTAIIEENITDENLSPNMICEKMTTSRMQLYRKLKELTQQTPSEFIRNIKLEHAAHLLKTTKLTVQEVMFSSGFNNKSYFYREFAGKYMMSPKEYRKGNQ</sequence>
<protein>
    <recommendedName>
        <fullName evidence="2">histidine kinase</fullName>
        <ecNumber evidence="2">2.7.13.3</ecNumber>
    </recommendedName>
</protein>
<keyword evidence="3 8" id="KW-0597">Phosphoprotein</keyword>
<evidence type="ECO:0000256" key="9">
    <source>
        <dbReference type="SAM" id="Phobius"/>
    </source>
</evidence>
<dbReference type="InterPro" id="IPR003594">
    <property type="entry name" value="HATPase_dom"/>
</dbReference>
<evidence type="ECO:0000256" key="1">
    <source>
        <dbReference type="ARBA" id="ARBA00000085"/>
    </source>
</evidence>
<comment type="catalytic activity">
    <reaction evidence="1">
        <text>ATP + protein L-histidine = ADP + protein N-phospho-L-histidine.</text>
        <dbReference type="EC" id="2.7.13.3"/>
    </reaction>
</comment>
<comment type="caution">
    <text evidence="13">The sequence shown here is derived from an EMBL/GenBank/DDBJ whole genome shotgun (WGS) entry which is preliminary data.</text>
</comment>
<dbReference type="GO" id="GO:0003700">
    <property type="term" value="F:DNA-binding transcription factor activity"/>
    <property type="evidence" value="ECO:0007669"/>
    <property type="project" value="InterPro"/>
</dbReference>
<dbReference type="PRINTS" id="PR00344">
    <property type="entry name" value="BCTRLSENSOR"/>
</dbReference>
<proteinExistence type="predicted"/>
<keyword evidence="9" id="KW-0472">Membrane</keyword>
<keyword evidence="5" id="KW-0418">Kinase</keyword>
<dbReference type="GO" id="GO:0000155">
    <property type="term" value="F:phosphorelay sensor kinase activity"/>
    <property type="evidence" value="ECO:0007669"/>
    <property type="project" value="InterPro"/>
</dbReference>
<evidence type="ECO:0000259" key="12">
    <source>
        <dbReference type="PROSITE" id="PS50110"/>
    </source>
</evidence>
<dbReference type="InterPro" id="IPR009057">
    <property type="entry name" value="Homeodomain-like_sf"/>
</dbReference>
<dbReference type="PROSITE" id="PS01124">
    <property type="entry name" value="HTH_ARAC_FAMILY_2"/>
    <property type="match status" value="1"/>
</dbReference>
<evidence type="ECO:0000256" key="3">
    <source>
        <dbReference type="ARBA" id="ARBA00022553"/>
    </source>
</evidence>
<evidence type="ECO:0000259" key="11">
    <source>
        <dbReference type="PROSITE" id="PS50109"/>
    </source>
</evidence>
<evidence type="ECO:0000259" key="10">
    <source>
        <dbReference type="PROSITE" id="PS01124"/>
    </source>
</evidence>
<evidence type="ECO:0000256" key="5">
    <source>
        <dbReference type="ARBA" id="ARBA00022777"/>
    </source>
</evidence>
<dbReference type="InterPro" id="IPR013783">
    <property type="entry name" value="Ig-like_fold"/>
</dbReference>
<dbReference type="InterPro" id="IPR011110">
    <property type="entry name" value="Reg_prop"/>
</dbReference>
<evidence type="ECO:0000256" key="8">
    <source>
        <dbReference type="PROSITE-ProRule" id="PRU00169"/>
    </source>
</evidence>
<dbReference type="Proteomes" id="UP000823771">
    <property type="component" value="Unassembled WGS sequence"/>
</dbReference>
<evidence type="ECO:0000313" key="13">
    <source>
        <dbReference type="EMBL" id="MBO8478351.1"/>
    </source>
</evidence>
<organism evidence="13 14">
    <name type="scientific">Candidatus Cryptobacteroides excrementipullorum</name>
    <dbReference type="NCBI Taxonomy" id="2840761"/>
    <lineage>
        <taxon>Bacteria</taxon>
        <taxon>Pseudomonadati</taxon>
        <taxon>Bacteroidota</taxon>
        <taxon>Bacteroidia</taxon>
        <taxon>Bacteroidales</taxon>
        <taxon>Candidatus Cryptobacteroides</taxon>
    </lineage>
</organism>
<dbReference type="InterPro" id="IPR011123">
    <property type="entry name" value="Y_Y_Y"/>
</dbReference>
<feature type="modified residue" description="4-aspartylphosphate" evidence="8">
    <location>
        <position position="1144"/>
    </location>
</feature>
<feature type="domain" description="Response regulatory" evidence="12">
    <location>
        <begin position="1096"/>
        <end position="1211"/>
    </location>
</feature>
<dbReference type="Gene3D" id="2.130.10.10">
    <property type="entry name" value="YVTN repeat-like/Quinoprotein amine dehydrogenase"/>
    <property type="match status" value="2"/>
</dbReference>
<gene>
    <name evidence="13" type="ORF">IAB80_05650</name>
</gene>